<accession>A0AAX6MER3</accession>
<feature type="transmembrane region" description="Helical" evidence="1">
    <location>
        <begin position="60"/>
        <end position="80"/>
    </location>
</feature>
<feature type="transmembrane region" description="Helical" evidence="1">
    <location>
        <begin position="95"/>
        <end position="116"/>
    </location>
</feature>
<organism evidence="2 3">
    <name type="scientific">Daldinia eschscholtzii</name>
    <dbReference type="NCBI Taxonomy" id="292717"/>
    <lineage>
        <taxon>Eukaryota</taxon>
        <taxon>Fungi</taxon>
        <taxon>Dikarya</taxon>
        <taxon>Ascomycota</taxon>
        <taxon>Pezizomycotina</taxon>
        <taxon>Sordariomycetes</taxon>
        <taxon>Xylariomycetidae</taxon>
        <taxon>Xylariales</taxon>
        <taxon>Hypoxylaceae</taxon>
        <taxon>Daldinia</taxon>
    </lineage>
</organism>
<reference evidence="2 3" key="1">
    <citation type="journal article" date="2024" name="Front Chem Biol">
        <title>Unveiling the potential of Daldinia eschscholtzii MFLUCC 19-0629 through bioactivity and bioinformatics studies for enhanced sustainable agriculture production.</title>
        <authorList>
            <person name="Brooks S."/>
            <person name="Weaver J.A."/>
            <person name="Klomchit A."/>
            <person name="Alharthi S.A."/>
            <person name="Onlamun T."/>
            <person name="Nurani R."/>
            <person name="Vong T.K."/>
            <person name="Alberti F."/>
            <person name="Greco C."/>
        </authorList>
    </citation>
    <scope>NUCLEOTIDE SEQUENCE [LARGE SCALE GENOMIC DNA]</scope>
    <source>
        <strain evidence="2">MFLUCC 19-0629</strain>
    </source>
</reference>
<protein>
    <recommendedName>
        <fullName evidence="4">Transmembrane protein</fullName>
    </recommendedName>
</protein>
<gene>
    <name evidence="2" type="ORF">Daesc_007649</name>
</gene>
<sequence length="965" mass="107794">MDGSQPGFLAFSDSKAVDRNTTDKQVCLTSSQNPISTITPESNWASRKLWTSIWLRRDTLLVFFTLFTSLCITLVLLMHYNIKENGFALALSTNWYIHYTWTYALTVVFTIIASLWRQVDYHCKLSQPWSAMRQGPEVPSKTVLLDYISPLQTTSLWRAFKNKHWAVVLSILGSIILQGIIVTSTTVFIPSPTTLTGTFSATITTRFNGTEYLNALTSSKTEVSVPLLPFEPINQQPTYDVPNLPLKLYQDILSDDSPSPPEIQDGVVVRLFNHTTDKKVTQITAPTQAFVPNITCEELDNVTFVDYSALRFTFILNSSSCSIGEWSSVARLNFGQVSQYEMNRVNCSAGSPIQETSQNAQAVINSTSTDDLRFLLTAIEIKRTDHSNSNHPNDQTWKFLRMTAVLCKVDYSIQDLDLTEFPEDNSFALSPTYNPDENHRIHNLSSIQLGEIIYSMLLDPSVQDDAATADASISDSIFSHPIFHLMRLASKVPSAESSRFFDAKTMMQAFVTSFCGLACQLIQMKFMLLDQAPGEGKGLYIDERLYAQALSTWIISACLITLSIISFGLVFIAPRESSPQNPSLLASHSTVLASSPSMQAVLKAAGSLRTSELTRWLQNFKFQTSITDSDENGNVITESKKFNDCPSTSIIFGHLGPDRTSTENVTALVCFQEIQIVKTEVSFGFERTDPRSILKLSHSNIRCPPIVDESTAVLMTNAQGLSSLSFSISTNIARVEWEWANDEPGTDWSNFFVPIAYGPNMPRLDAMLGPNNTQLLIDTVDRLYNMYMVRVITSPIFRKPLNGSTKAAAQQLTGTVSTTVPRLKVDHISKLILQILLGTMIISGALGFSLTRIRGTLPRSPFSIASQMALFAGSEVCEPKNMPAGAEWMTKRELETLFGNWQFGLGWWEVPSDCKDTPENGPRDSQVTRWFGIDIGTPEHRRFTRERGMRYETDISAFYVRVSRE</sequence>
<dbReference type="EMBL" id="JBANMG010000007">
    <property type="protein sequence ID" value="KAK6951119.1"/>
    <property type="molecule type" value="Genomic_DNA"/>
</dbReference>
<keyword evidence="1" id="KW-1133">Transmembrane helix</keyword>
<name>A0AAX6MER3_9PEZI</name>
<keyword evidence="3" id="KW-1185">Reference proteome</keyword>
<evidence type="ECO:0008006" key="4">
    <source>
        <dbReference type="Google" id="ProtNLM"/>
    </source>
</evidence>
<keyword evidence="1" id="KW-0472">Membrane</keyword>
<dbReference type="PANTHER" id="PTHR37544:SF3">
    <property type="entry name" value="SPRAY"/>
    <property type="match status" value="1"/>
</dbReference>
<dbReference type="AlphaFoldDB" id="A0AAX6MER3"/>
<feature type="transmembrane region" description="Helical" evidence="1">
    <location>
        <begin position="165"/>
        <end position="189"/>
    </location>
</feature>
<proteinExistence type="predicted"/>
<dbReference type="PANTHER" id="PTHR37544">
    <property type="entry name" value="SPRAY-RELATED"/>
    <property type="match status" value="1"/>
</dbReference>
<dbReference type="InterPro" id="IPR021840">
    <property type="entry name" value="DUF3433"/>
</dbReference>
<evidence type="ECO:0000313" key="2">
    <source>
        <dbReference type="EMBL" id="KAK6951119.1"/>
    </source>
</evidence>
<dbReference type="Pfam" id="PF11915">
    <property type="entry name" value="DUF3433"/>
    <property type="match status" value="1"/>
</dbReference>
<feature type="transmembrane region" description="Helical" evidence="1">
    <location>
        <begin position="550"/>
        <end position="573"/>
    </location>
</feature>
<evidence type="ECO:0000256" key="1">
    <source>
        <dbReference type="SAM" id="Phobius"/>
    </source>
</evidence>
<feature type="transmembrane region" description="Helical" evidence="1">
    <location>
        <begin position="831"/>
        <end position="850"/>
    </location>
</feature>
<comment type="caution">
    <text evidence="2">The sequence shown here is derived from an EMBL/GenBank/DDBJ whole genome shotgun (WGS) entry which is preliminary data.</text>
</comment>
<keyword evidence="1" id="KW-0812">Transmembrane</keyword>
<evidence type="ECO:0000313" key="3">
    <source>
        <dbReference type="Proteomes" id="UP001369815"/>
    </source>
</evidence>
<dbReference type="Proteomes" id="UP001369815">
    <property type="component" value="Unassembled WGS sequence"/>
</dbReference>